<comment type="caution">
    <text evidence="3">The sequence shown here is derived from an EMBL/GenBank/DDBJ whole genome shotgun (WGS) entry which is preliminary data.</text>
</comment>
<evidence type="ECO:0000313" key="3">
    <source>
        <dbReference type="EMBL" id="KAI3436618.1"/>
    </source>
</evidence>
<dbReference type="InterPro" id="IPR003034">
    <property type="entry name" value="SAP_dom"/>
</dbReference>
<reference evidence="3" key="2">
    <citation type="submission" date="2020-11" db="EMBL/GenBank/DDBJ databases">
        <authorList>
            <person name="Cecchin M."/>
            <person name="Marcolungo L."/>
            <person name="Rossato M."/>
            <person name="Girolomoni L."/>
            <person name="Cosentino E."/>
            <person name="Cuine S."/>
            <person name="Li-Beisson Y."/>
            <person name="Delledonne M."/>
            <person name="Ballottari M."/>
        </authorList>
    </citation>
    <scope>NUCLEOTIDE SEQUENCE</scope>
    <source>
        <strain evidence="3">211/11P</strain>
        <tissue evidence="3">Whole cell</tissue>
    </source>
</reference>
<dbReference type="AlphaFoldDB" id="A0A9D4Z158"/>
<gene>
    <name evidence="3" type="ORF">D9Q98_006035</name>
</gene>
<dbReference type="SUPFAM" id="SSF68906">
    <property type="entry name" value="SAP domain"/>
    <property type="match status" value="1"/>
</dbReference>
<organism evidence="3 4">
    <name type="scientific">Chlorella vulgaris</name>
    <name type="common">Green alga</name>
    <dbReference type="NCBI Taxonomy" id="3077"/>
    <lineage>
        <taxon>Eukaryota</taxon>
        <taxon>Viridiplantae</taxon>
        <taxon>Chlorophyta</taxon>
        <taxon>core chlorophytes</taxon>
        <taxon>Trebouxiophyceae</taxon>
        <taxon>Chlorellales</taxon>
        <taxon>Chlorellaceae</taxon>
        <taxon>Chlorella clade</taxon>
        <taxon>Chlorella</taxon>
    </lineage>
</organism>
<protein>
    <recommendedName>
        <fullName evidence="2">SAP domain-containing protein</fullName>
    </recommendedName>
</protein>
<dbReference type="EMBL" id="SIDB01000002">
    <property type="protein sequence ID" value="KAI3436618.1"/>
    <property type="molecule type" value="Genomic_DNA"/>
</dbReference>
<feature type="region of interest" description="Disordered" evidence="1">
    <location>
        <begin position="419"/>
        <end position="441"/>
    </location>
</feature>
<dbReference type="InterPro" id="IPR036361">
    <property type="entry name" value="SAP_dom_sf"/>
</dbReference>
<sequence length="650" mass="66251">MAASPGVAFRLDIARLQFVTIHVPLAPAQPDTGAEQHQTADVLPAPLPARFAQLSQALAAVRALNSAALPFAAHALGQAELRVVTLKQHVGGVFKLLWQHQACCGTVIGKVKAHVSVTPLPAPALEQACACGLLASLLPRGWWQLDEDRLLGCCLLQPAPDGSAQACASITLRVHVEPADKPTRLYLLVKPEQVEFRHPACRPGASLEQRSASLAGAVCCLLPDMRPALIQRLLPADAATLARLRKVWAAYGMPLSPGAEAEGAVEGAAAGAAAGASGGIGGCLVEVSLDCDLDAPAYAYPASRVLGAAGLLSVASRLASPGVQAVLARLRDDLAATPIKFLGHDVKLAAQAHEWYPDGLPPPPPRSRHLAGAEAAAPPLAFVTARQHAEQSKHQGSGGSTSQLALGALLDVAALGAPSKEAGGVGQHHQQQRDRQRQKRPHFVAAPKLQAALEAAKQALSQADTPASAHSVVPCSKIGAGGGTAASSQQATVQTQATPNLARVPFALRQAAAAAVPTGASQSQRPPPAIPVFKMKAAATPVSQGKSKVGVLPGPEGGTASAATAPLKQPAKPRAKASDVDIAAAVSKVQAAHAGGGLGKVTIPELKAFLRSVKQPVGGKKGELEERVRAWLGPAPTAAVALAGPGGAGE</sequence>
<name>A0A9D4Z158_CHLVU</name>
<feature type="domain" description="SAP" evidence="2">
    <location>
        <begin position="598"/>
        <end position="632"/>
    </location>
</feature>
<accession>A0A9D4Z158</accession>
<dbReference type="SMART" id="SM00513">
    <property type="entry name" value="SAP"/>
    <property type="match status" value="1"/>
</dbReference>
<evidence type="ECO:0000313" key="4">
    <source>
        <dbReference type="Proteomes" id="UP001055712"/>
    </source>
</evidence>
<keyword evidence="4" id="KW-1185">Reference proteome</keyword>
<reference evidence="3" key="1">
    <citation type="journal article" date="2019" name="Plant J.">
        <title>Chlorella vulgaris genome assembly and annotation reveals the molecular basis for metabolic acclimation to high light conditions.</title>
        <authorList>
            <person name="Cecchin M."/>
            <person name="Marcolungo L."/>
            <person name="Rossato M."/>
            <person name="Girolomoni L."/>
            <person name="Cosentino E."/>
            <person name="Cuine S."/>
            <person name="Li-Beisson Y."/>
            <person name="Delledonne M."/>
            <person name="Ballottari M."/>
        </authorList>
    </citation>
    <scope>NUCLEOTIDE SEQUENCE</scope>
    <source>
        <strain evidence="3">211/11P</strain>
    </source>
</reference>
<evidence type="ECO:0000259" key="2">
    <source>
        <dbReference type="PROSITE" id="PS50800"/>
    </source>
</evidence>
<proteinExistence type="predicted"/>
<dbReference type="Proteomes" id="UP001055712">
    <property type="component" value="Unassembled WGS sequence"/>
</dbReference>
<dbReference type="PROSITE" id="PS50800">
    <property type="entry name" value="SAP"/>
    <property type="match status" value="1"/>
</dbReference>
<evidence type="ECO:0000256" key="1">
    <source>
        <dbReference type="SAM" id="MobiDB-lite"/>
    </source>
</evidence>
<dbReference type="OrthoDB" id="515422at2759"/>
<feature type="region of interest" description="Disordered" evidence="1">
    <location>
        <begin position="553"/>
        <end position="572"/>
    </location>
</feature>